<keyword evidence="4 5" id="KW-0269">Exonuclease</keyword>
<dbReference type="InterPro" id="IPR003753">
    <property type="entry name" value="Exonuc_VII_L"/>
</dbReference>
<evidence type="ECO:0000256" key="7">
    <source>
        <dbReference type="SAM" id="MobiDB-lite"/>
    </source>
</evidence>
<accession>A0ABV9KIA1</accession>
<feature type="domain" description="Exonuclease VII large subunit C-terminal" evidence="8">
    <location>
        <begin position="132"/>
        <end position="471"/>
    </location>
</feature>
<dbReference type="EC" id="3.1.11.6" evidence="5"/>
<protein>
    <recommendedName>
        <fullName evidence="5">Exodeoxyribonuclease 7 large subunit</fullName>
        <ecNumber evidence="5">3.1.11.6</ecNumber>
    </recommendedName>
    <alternativeName>
        <fullName evidence="5">Exodeoxyribonuclease VII large subunit</fullName>
        <shortName evidence="5">Exonuclease VII large subunit</shortName>
    </alternativeName>
</protein>
<evidence type="ECO:0000256" key="3">
    <source>
        <dbReference type="ARBA" id="ARBA00022801"/>
    </source>
</evidence>
<dbReference type="HAMAP" id="MF_00378">
    <property type="entry name" value="Exonuc_7_L"/>
    <property type="match status" value="1"/>
</dbReference>
<reference evidence="11" key="1">
    <citation type="journal article" date="2019" name="Int. J. Syst. Evol. Microbiol.">
        <title>The Global Catalogue of Microorganisms (GCM) 10K type strain sequencing project: providing services to taxonomists for standard genome sequencing and annotation.</title>
        <authorList>
            <consortium name="The Broad Institute Genomics Platform"/>
            <consortium name="The Broad Institute Genome Sequencing Center for Infectious Disease"/>
            <person name="Wu L."/>
            <person name="Ma J."/>
        </authorList>
    </citation>
    <scope>NUCLEOTIDE SEQUENCE [LARGE SCALE GENOMIC DNA]</scope>
    <source>
        <strain evidence="11">CGMCC 4.7283</strain>
    </source>
</reference>
<evidence type="ECO:0000259" key="9">
    <source>
        <dbReference type="Pfam" id="PF13742"/>
    </source>
</evidence>
<dbReference type="InterPro" id="IPR025824">
    <property type="entry name" value="OB-fold_nuc-bd_dom"/>
</dbReference>
<feature type="region of interest" description="Disordered" evidence="7">
    <location>
        <begin position="476"/>
        <end position="495"/>
    </location>
</feature>
<comment type="function">
    <text evidence="5">Bidirectionally degrades single-stranded DNA into large acid-insoluble oligonucleotides, which are then degraded further into small acid-soluble oligonucleotides.</text>
</comment>
<dbReference type="Proteomes" id="UP001595973">
    <property type="component" value="Unassembled WGS sequence"/>
</dbReference>
<evidence type="ECO:0000256" key="5">
    <source>
        <dbReference type="HAMAP-Rule" id="MF_00378"/>
    </source>
</evidence>
<evidence type="ECO:0000259" key="8">
    <source>
        <dbReference type="Pfam" id="PF02601"/>
    </source>
</evidence>
<evidence type="ECO:0000313" key="10">
    <source>
        <dbReference type="EMBL" id="MFC4669887.1"/>
    </source>
</evidence>
<dbReference type="PANTHER" id="PTHR30008:SF0">
    <property type="entry name" value="EXODEOXYRIBONUCLEASE 7 LARGE SUBUNIT"/>
    <property type="match status" value="1"/>
</dbReference>
<dbReference type="InterPro" id="IPR020579">
    <property type="entry name" value="Exonuc_VII_lsu_C"/>
</dbReference>
<comment type="catalytic activity">
    <reaction evidence="5 6">
        <text>Exonucleolytic cleavage in either 5'- to 3'- or 3'- to 5'-direction to yield nucleoside 5'-phosphates.</text>
        <dbReference type="EC" id="3.1.11.6"/>
    </reaction>
</comment>
<evidence type="ECO:0000256" key="6">
    <source>
        <dbReference type="RuleBase" id="RU004355"/>
    </source>
</evidence>
<proteinExistence type="inferred from homology"/>
<dbReference type="NCBIfam" id="TIGR00237">
    <property type="entry name" value="xseA"/>
    <property type="match status" value="1"/>
</dbReference>
<keyword evidence="11" id="KW-1185">Reference proteome</keyword>
<comment type="similarity">
    <text evidence="5 6">Belongs to the XseA family.</text>
</comment>
<feature type="domain" description="OB-fold nucleic acid binding" evidence="9">
    <location>
        <begin position="16"/>
        <end position="108"/>
    </location>
</feature>
<dbReference type="PANTHER" id="PTHR30008">
    <property type="entry name" value="EXODEOXYRIBONUCLEASE 7 LARGE SUBUNIT"/>
    <property type="match status" value="1"/>
</dbReference>
<comment type="subcellular location">
    <subcellularLocation>
        <location evidence="5 6">Cytoplasm</location>
    </subcellularLocation>
</comment>
<name>A0ABV9KIA1_9RHOB</name>
<dbReference type="Pfam" id="PF02601">
    <property type="entry name" value="Exonuc_VII_L"/>
    <property type="match status" value="1"/>
</dbReference>
<dbReference type="EMBL" id="JBHSGI010000024">
    <property type="protein sequence ID" value="MFC4669887.1"/>
    <property type="molecule type" value="Genomic_DNA"/>
</dbReference>
<comment type="caution">
    <text evidence="10">The sequence shown here is derived from an EMBL/GenBank/DDBJ whole genome shotgun (WGS) entry which is preliminary data.</text>
</comment>
<sequence length="495" mass="53569">MDLIDDPAPGQNTPEYSVSEISGAVKRTLEGEFGRIRVRGEVGRVFTARSGHLYYDIKDDRSVLACTTWKGQISQLSVVPEEGLEVIVTGRLTAFGAQSKYNLNVEEVAVAGQGALMALLERRKKQLAAEGLFDAARKRKLPFLPEIIGVITSPQGAVIRDILHRLRDRFPRKVLIWPVAVQGANCAPEVARAIEGFNRLTPGGAMPRPDLLIVARGGGSVEDLWGFNEEIVARAAAASAIPLISAVGHETDTTLIDFVSDMRAPTPTAAAELAVPVRVDLIAWADSMGARLVRAASVGVRLRQQRLADLSRALPRKESLLDTARQRFDRTADRLDGALTTGVQRRRLHVSEIAGSLRPGLLNRMIAAQRNAFQSRARSLRPAQLQTRLSAERDALARLARRLSIAASAQHQHRVTALASADRMLATLGYQATLARGYAVVRSGGDLVTTRADAARHATLEIEFADGQIDVAQTGARTVRKPKAEPPPGGQGTLF</sequence>
<gene>
    <name evidence="5 10" type="primary">xseA</name>
    <name evidence="10" type="ORF">ACFO5X_15085</name>
</gene>
<dbReference type="RefSeq" id="WP_380718318.1">
    <property type="nucleotide sequence ID" value="NZ_JBHSGI010000024.1"/>
</dbReference>
<evidence type="ECO:0000256" key="1">
    <source>
        <dbReference type="ARBA" id="ARBA00022490"/>
    </source>
</evidence>
<dbReference type="GO" id="GO:0008855">
    <property type="term" value="F:exodeoxyribonuclease VII activity"/>
    <property type="evidence" value="ECO:0007669"/>
    <property type="project" value="UniProtKB-EC"/>
</dbReference>
<keyword evidence="2 5" id="KW-0540">Nuclease</keyword>
<comment type="subunit">
    <text evidence="5">Heterooligomer composed of large and small subunits.</text>
</comment>
<evidence type="ECO:0000256" key="2">
    <source>
        <dbReference type="ARBA" id="ARBA00022722"/>
    </source>
</evidence>
<organism evidence="10 11">
    <name type="scientific">Seohaeicola nanhaiensis</name>
    <dbReference type="NCBI Taxonomy" id="1387282"/>
    <lineage>
        <taxon>Bacteria</taxon>
        <taxon>Pseudomonadati</taxon>
        <taxon>Pseudomonadota</taxon>
        <taxon>Alphaproteobacteria</taxon>
        <taxon>Rhodobacterales</taxon>
        <taxon>Roseobacteraceae</taxon>
        <taxon>Seohaeicola</taxon>
    </lineage>
</organism>
<evidence type="ECO:0000313" key="11">
    <source>
        <dbReference type="Proteomes" id="UP001595973"/>
    </source>
</evidence>
<keyword evidence="1 5" id="KW-0963">Cytoplasm</keyword>
<keyword evidence="3 5" id="KW-0378">Hydrolase</keyword>
<dbReference type="Pfam" id="PF13742">
    <property type="entry name" value="tRNA_anti_2"/>
    <property type="match status" value="1"/>
</dbReference>
<evidence type="ECO:0000256" key="4">
    <source>
        <dbReference type="ARBA" id="ARBA00022839"/>
    </source>
</evidence>
<dbReference type="CDD" id="cd04489">
    <property type="entry name" value="ExoVII_LU_OBF"/>
    <property type="match status" value="1"/>
</dbReference>